<feature type="binding site" evidence="4">
    <location>
        <position position="148"/>
    </location>
    <ligand>
        <name>substrate</name>
    </ligand>
</feature>
<keyword evidence="3 4" id="KW-0862">Zinc</keyword>
<organism evidence="6 7">
    <name type="scientific">Desulforamulus aeronauticus DSM 10349</name>
    <dbReference type="NCBI Taxonomy" id="1121421"/>
    <lineage>
        <taxon>Bacteria</taxon>
        <taxon>Bacillati</taxon>
        <taxon>Bacillota</taxon>
        <taxon>Clostridia</taxon>
        <taxon>Eubacteriales</taxon>
        <taxon>Peptococcaceae</taxon>
        <taxon>Desulforamulus</taxon>
    </lineage>
</organism>
<dbReference type="Gene3D" id="2.30.40.10">
    <property type="entry name" value="Urease, subunit C, domain 1"/>
    <property type="match status" value="1"/>
</dbReference>
<dbReference type="Gene3D" id="3.20.20.140">
    <property type="entry name" value="Metal-dependent hydrolases"/>
    <property type="match status" value="1"/>
</dbReference>
<dbReference type="RefSeq" id="WP_072916829.1">
    <property type="nucleotide sequence ID" value="NZ_FRAR01000027.1"/>
</dbReference>
<feature type="binding site" evidence="4">
    <location>
        <position position="69"/>
    </location>
    <ligand>
        <name>Zn(2+)</name>
        <dbReference type="ChEBI" id="CHEBI:29105"/>
    </ligand>
</feature>
<dbReference type="Pfam" id="PF01979">
    <property type="entry name" value="Amidohydro_1"/>
    <property type="match status" value="1"/>
</dbReference>
<dbReference type="CDD" id="cd01298">
    <property type="entry name" value="ATZ_TRZ_like"/>
    <property type="match status" value="1"/>
</dbReference>
<dbReference type="STRING" id="1121421.SAMN02745123_03437"/>
<accession>A0A1M6W129</accession>
<comment type="catalytic activity">
    <reaction evidence="4">
        <text>S-methyl-5'-thioadenosine + H2O + H(+) = S-methyl-5'-thioinosine + NH4(+)</text>
        <dbReference type="Rhea" id="RHEA:25025"/>
        <dbReference type="ChEBI" id="CHEBI:15377"/>
        <dbReference type="ChEBI" id="CHEBI:15378"/>
        <dbReference type="ChEBI" id="CHEBI:17509"/>
        <dbReference type="ChEBI" id="CHEBI:28938"/>
        <dbReference type="ChEBI" id="CHEBI:48595"/>
        <dbReference type="EC" id="3.5.4.31"/>
    </reaction>
</comment>
<dbReference type="InterPro" id="IPR006680">
    <property type="entry name" value="Amidohydro-rel"/>
</dbReference>
<protein>
    <recommendedName>
        <fullName evidence="4">5-methylthioadenosine/S-adenosylhomocysteine deaminase</fullName>
        <shortName evidence="4">MTA/SAH deaminase</shortName>
        <ecNumber evidence="4">3.5.4.28</ecNumber>
        <ecNumber evidence="4">3.5.4.31</ecNumber>
    </recommendedName>
</protein>
<name>A0A1M6W129_9FIRM</name>
<dbReference type="FunFam" id="3.20.20.140:FF:000014">
    <property type="entry name" value="5-methylthioadenosine/S-adenosylhomocysteine deaminase"/>
    <property type="match status" value="1"/>
</dbReference>
<evidence type="ECO:0000256" key="3">
    <source>
        <dbReference type="ARBA" id="ARBA00022833"/>
    </source>
</evidence>
<keyword evidence="1 4" id="KW-0479">Metal-binding</keyword>
<dbReference type="Proteomes" id="UP000183997">
    <property type="component" value="Unassembled WGS sequence"/>
</dbReference>
<dbReference type="PANTHER" id="PTHR43794">
    <property type="entry name" value="AMINOHYDROLASE SSNA-RELATED"/>
    <property type="match status" value="1"/>
</dbReference>
<dbReference type="SUPFAM" id="SSF51338">
    <property type="entry name" value="Composite domain of metallo-dependent hydrolases"/>
    <property type="match status" value="1"/>
</dbReference>
<comment type="caution">
    <text evidence="4">Lacks conserved residue(s) required for the propagation of feature annotation.</text>
</comment>
<dbReference type="GO" id="GO:0090614">
    <property type="term" value="F:5'-methylthioadenosine deaminase activity"/>
    <property type="evidence" value="ECO:0007669"/>
    <property type="project" value="UniProtKB-UniRule"/>
</dbReference>
<comment type="function">
    <text evidence="4">Catalyzes the deamination of 5-methylthioadenosine and S-adenosyl-L-homocysteine into 5-methylthioinosine and S-inosyl-L-homocysteine, respectively. Is also able to deaminate adenosine.</text>
</comment>
<evidence type="ECO:0000313" key="6">
    <source>
        <dbReference type="EMBL" id="SHK87400.1"/>
    </source>
</evidence>
<feature type="binding site" evidence="4">
    <location>
        <position position="67"/>
    </location>
    <ligand>
        <name>Zn(2+)</name>
        <dbReference type="ChEBI" id="CHEBI:29105"/>
    </ligand>
</feature>
<feature type="binding site" evidence="4">
    <location>
        <position position="96"/>
    </location>
    <ligand>
        <name>substrate</name>
    </ligand>
</feature>
<keyword evidence="7" id="KW-1185">Reference proteome</keyword>
<evidence type="ECO:0000256" key="4">
    <source>
        <dbReference type="HAMAP-Rule" id="MF_01281"/>
    </source>
</evidence>
<dbReference type="InterPro" id="IPR032466">
    <property type="entry name" value="Metal_Hydrolase"/>
</dbReference>
<feature type="binding site" evidence="4">
    <location>
        <position position="216"/>
    </location>
    <ligand>
        <name>substrate</name>
    </ligand>
</feature>
<feature type="binding site" evidence="4">
    <location>
        <position position="213"/>
    </location>
    <ligand>
        <name>Zn(2+)</name>
        <dbReference type="ChEBI" id="CHEBI:29105"/>
    </ligand>
</feature>
<dbReference type="PANTHER" id="PTHR43794:SF11">
    <property type="entry name" value="AMIDOHYDROLASE-RELATED DOMAIN-CONTAINING PROTEIN"/>
    <property type="match status" value="1"/>
</dbReference>
<dbReference type="GO" id="GO:0050270">
    <property type="term" value="F:S-adenosylhomocysteine deaminase activity"/>
    <property type="evidence" value="ECO:0007669"/>
    <property type="project" value="UniProtKB-UniRule"/>
</dbReference>
<comment type="cofactor">
    <cofactor evidence="4">
        <name>Zn(2+)</name>
        <dbReference type="ChEBI" id="CHEBI:29105"/>
    </cofactor>
    <text evidence="4">Binds 1 zinc ion per subunit.</text>
</comment>
<comment type="similarity">
    <text evidence="4">Belongs to the metallo-dependent hydrolases superfamily. MTA/SAH deaminase family.</text>
</comment>
<dbReference type="OrthoDB" id="9807210at2"/>
<keyword evidence="2 4" id="KW-0378">Hydrolase</keyword>
<dbReference type="EC" id="3.5.4.28" evidence="4"/>
<dbReference type="HAMAP" id="MF_01281">
    <property type="entry name" value="MTA_SAH_deamin"/>
    <property type="match status" value="1"/>
</dbReference>
<comment type="catalytic activity">
    <reaction evidence="4">
        <text>S-adenosyl-L-homocysteine + H2O + H(+) = S-inosyl-L-homocysteine + NH4(+)</text>
        <dbReference type="Rhea" id="RHEA:20716"/>
        <dbReference type="ChEBI" id="CHEBI:15377"/>
        <dbReference type="ChEBI" id="CHEBI:15378"/>
        <dbReference type="ChEBI" id="CHEBI:28938"/>
        <dbReference type="ChEBI" id="CHEBI:57856"/>
        <dbReference type="ChEBI" id="CHEBI:57985"/>
        <dbReference type="EC" id="3.5.4.28"/>
    </reaction>
</comment>
<feature type="binding site" evidence="4">
    <location>
        <position position="301"/>
    </location>
    <ligand>
        <name>Zn(2+)</name>
        <dbReference type="ChEBI" id="CHEBI:29105"/>
    </ligand>
</feature>
<dbReference type="EC" id="3.5.4.31" evidence="4"/>
<gene>
    <name evidence="4" type="primary">mtaD</name>
    <name evidence="6" type="ORF">SAMN02745123_03437</name>
</gene>
<proteinExistence type="inferred from homology"/>
<dbReference type="InterPro" id="IPR011059">
    <property type="entry name" value="Metal-dep_hydrolase_composite"/>
</dbReference>
<dbReference type="InterPro" id="IPR050287">
    <property type="entry name" value="MTA/SAH_deaminase"/>
</dbReference>
<dbReference type="SUPFAM" id="SSF51556">
    <property type="entry name" value="Metallo-dependent hydrolases"/>
    <property type="match status" value="1"/>
</dbReference>
<feature type="domain" description="Amidohydrolase-related" evidence="5">
    <location>
        <begin position="59"/>
        <end position="404"/>
    </location>
</feature>
<feature type="binding site" evidence="4">
    <location>
        <position position="186"/>
    </location>
    <ligand>
        <name>substrate</name>
    </ligand>
</feature>
<dbReference type="GO" id="GO:0046872">
    <property type="term" value="F:metal ion binding"/>
    <property type="evidence" value="ECO:0007669"/>
    <property type="project" value="UniProtKB-KW"/>
</dbReference>
<dbReference type="AlphaFoldDB" id="A0A1M6W129"/>
<dbReference type="EMBL" id="FRAR01000027">
    <property type="protein sequence ID" value="SHK87400.1"/>
    <property type="molecule type" value="Genomic_DNA"/>
</dbReference>
<feature type="binding site" evidence="4">
    <location>
        <position position="301"/>
    </location>
    <ligand>
        <name>substrate</name>
    </ligand>
</feature>
<evidence type="ECO:0000256" key="2">
    <source>
        <dbReference type="ARBA" id="ARBA00022801"/>
    </source>
</evidence>
<evidence type="ECO:0000313" key="7">
    <source>
        <dbReference type="Proteomes" id="UP000183997"/>
    </source>
</evidence>
<sequence length="434" mass="47087">MKKLLIRGATILTMEGPDAIIDIGEILIEDGWITHVGLPGSASGSFDMDEIIEADGQVAMPGFVNCHTHASMTLLRGYADDLPLMQWLSEKIWPFEGKMTSEDIYWGAMLACLEMIKSGTTCFGDMYDFMHSVARAVEQTGMRAMLSRGMIGIAPNADNALAAAEDLARTWNGKADGRITVMLGPHAPYTCPPEYLDKVMNLAAKLKLGINIHVAETLTEVADIKKQYGQTPVKHLDSLGLFKFPVLAAHCVHLDEEELEILAQKAMGIAYNPQSNMKLASGIAPVAKLIDLGATVGIGTDGTASNNNLDMLEELRVGSFLQKVATMNPEAVPAYRALQMATIDGALCMGLGDRVGLIKEGMRGDIILIDTREPHMCPQHNLVANIAYAANASDVSTVIIDGKVIMQDRLVLTIDEERVMYEVRTRAARLAGEK</sequence>
<dbReference type="InterPro" id="IPR023512">
    <property type="entry name" value="Deaminase_MtaD/DadD"/>
</dbReference>
<reference evidence="7" key="1">
    <citation type="submission" date="2016-11" db="EMBL/GenBank/DDBJ databases">
        <authorList>
            <person name="Varghese N."/>
            <person name="Submissions S."/>
        </authorList>
    </citation>
    <scope>NUCLEOTIDE SEQUENCE [LARGE SCALE GENOMIC DNA]</scope>
    <source>
        <strain evidence="7">DSM 10349</strain>
    </source>
</reference>
<evidence type="ECO:0000256" key="1">
    <source>
        <dbReference type="ARBA" id="ARBA00022723"/>
    </source>
</evidence>
<evidence type="ECO:0000259" key="5">
    <source>
        <dbReference type="Pfam" id="PF01979"/>
    </source>
</evidence>